<evidence type="ECO:0000313" key="1">
    <source>
        <dbReference type="EMBL" id="MDR6536974.1"/>
    </source>
</evidence>
<evidence type="ECO:0000313" key="2">
    <source>
        <dbReference type="Proteomes" id="UP001184230"/>
    </source>
</evidence>
<proteinExistence type="predicted"/>
<dbReference type="Proteomes" id="UP001184230">
    <property type="component" value="Unassembled WGS sequence"/>
</dbReference>
<organism evidence="1 2">
    <name type="scientific">Variovorax soli</name>
    <dbReference type="NCBI Taxonomy" id="376815"/>
    <lineage>
        <taxon>Bacteria</taxon>
        <taxon>Pseudomonadati</taxon>
        <taxon>Pseudomonadota</taxon>
        <taxon>Betaproteobacteria</taxon>
        <taxon>Burkholderiales</taxon>
        <taxon>Comamonadaceae</taxon>
        <taxon>Variovorax</taxon>
    </lineage>
</organism>
<comment type="caution">
    <text evidence="1">The sequence shown here is derived from an EMBL/GenBank/DDBJ whole genome shotgun (WGS) entry which is preliminary data.</text>
</comment>
<dbReference type="EMBL" id="JAVDRF010000005">
    <property type="protein sequence ID" value="MDR6536974.1"/>
    <property type="molecule type" value="Genomic_DNA"/>
</dbReference>
<gene>
    <name evidence="1" type="ORF">J2739_002747</name>
</gene>
<protein>
    <submittedName>
        <fullName evidence="1">Uncharacterized protein</fullName>
    </submittedName>
</protein>
<reference evidence="1 2" key="1">
    <citation type="submission" date="2023-07" db="EMBL/GenBank/DDBJ databases">
        <title>Sorghum-associated microbial communities from plants grown in Nebraska, USA.</title>
        <authorList>
            <person name="Schachtman D."/>
        </authorList>
    </citation>
    <scope>NUCLEOTIDE SEQUENCE [LARGE SCALE GENOMIC DNA]</scope>
    <source>
        <strain evidence="1 2">DS1781</strain>
    </source>
</reference>
<keyword evidence="2" id="KW-1185">Reference proteome</keyword>
<accession>A0ABU1NEX9</accession>
<sequence>MTIAAMPKRIEELEAHTHALTAILLLISRKIPGIREELTQYGLLLETHPDLPSMGLAQALRSMKFLGADL</sequence>
<name>A0ABU1NEX9_9BURK</name>